<dbReference type="EMBL" id="UINC01007567">
    <property type="protein sequence ID" value="SVA34063.1"/>
    <property type="molecule type" value="Genomic_DNA"/>
</dbReference>
<name>A0A381V470_9ZZZZ</name>
<gene>
    <name evidence="1" type="ORF">METZ01_LOCUS86917</name>
</gene>
<protein>
    <submittedName>
        <fullName evidence="1">Uncharacterized protein</fullName>
    </submittedName>
</protein>
<dbReference type="AlphaFoldDB" id="A0A381V470"/>
<organism evidence="1">
    <name type="scientific">marine metagenome</name>
    <dbReference type="NCBI Taxonomy" id="408172"/>
    <lineage>
        <taxon>unclassified sequences</taxon>
        <taxon>metagenomes</taxon>
        <taxon>ecological metagenomes</taxon>
    </lineage>
</organism>
<evidence type="ECO:0000313" key="1">
    <source>
        <dbReference type="EMBL" id="SVA34063.1"/>
    </source>
</evidence>
<sequence>MKKFLSIFFVSLMFFPNALEISHIIADENHKIECENTKVHIHENRMDCNLITFLTSNSYLVYQNNSELLIIDILDNTIQALSNQPITSKYLSFSLRAPPSVI</sequence>
<proteinExistence type="predicted"/>
<accession>A0A381V470</accession>
<reference evidence="1" key="1">
    <citation type="submission" date="2018-05" db="EMBL/GenBank/DDBJ databases">
        <authorList>
            <person name="Lanie J.A."/>
            <person name="Ng W.-L."/>
            <person name="Kazmierczak K.M."/>
            <person name="Andrzejewski T.M."/>
            <person name="Davidsen T.M."/>
            <person name="Wayne K.J."/>
            <person name="Tettelin H."/>
            <person name="Glass J.I."/>
            <person name="Rusch D."/>
            <person name="Podicherti R."/>
            <person name="Tsui H.-C.T."/>
            <person name="Winkler M.E."/>
        </authorList>
    </citation>
    <scope>NUCLEOTIDE SEQUENCE</scope>
</reference>